<protein>
    <submittedName>
        <fullName evidence="1">Uncharacterized protein</fullName>
    </submittedName>
</protein>
<organism evidence="1">
    <name type="scientific">Anguilla anguilla</name>
    <name type="common">European freshwater eel</name>
    <name type="synonym">Muraena anguilla</name>
    <dbReference type="NCBI Taxonomy" id="7936"/>
    <lineage>
        <taxon>Eukaryota</taxon>
        <taxon>Metazoa</taxon>
        <taxon>Chordata</taxon>
        <taxon>Craniata</taxon>
        <taxon>Vertebrata</taxon>
        <taxon>Euteleostomi</taxon>
        <taxon>Actinopterygii</taxon>
        <taxon>Neopterygii</taxon>
        <taxon>Teleostei</taxon>
        <taxon>Anguilliformes</taxon>
        <taxon>Anguillidae</taxon>
        <taxon>Anguilla</taxon>
    </lineage>
</organism>
<proteinExistence type="predicted"/>
<name>A0A0E9TSC1_ANGAN</name>
<accession>A0A0E9TSC1</accession>
<evidence type="ECO:0000313" key="1">
    <source>
        <dbReference type="EMBL" id="JAH56347.1"/>
    </source>
</evidence>
<dbReference type="AlphaFoldDB" id="A0A0E9TSC1"/>
<reference evidence="1" key="2">
    <citation type="journal article" date="2015" name="Fish Shellfish Immunol.">
        <title>Early steps in the European eel (Anguilla anguilla)-Vibrio vulnificus interaction in the gills: Role of the RtxA13 toxin.</title>
        <authorList>
            <person name="Callol A."/>
            <person name="Pajuelo D."/>
            <person name="Ebbesson L."/>
            <person name="Teles M."/>
            <person name="MacKenzie S."/>
            <person name="Amaro C."/>
        </authorList>
    </citation>
    <scope>NUCLEOTIDE SEQUENCE</scope>
</reference>
<reference evidence="1" key="1">
    <citation type="submission" date="2014-11" db="EMBL/GenBank/DDBJ databases">
        <authorList>
            <person name="Amaro Gonzalez C."/>
        </authorList>
    </citation>
    <scope>NUCLEOTIDE SEQUENCE</scope>
</reference>
<dbReference type="EMBL" id="GBXM01052230">
    <property type="protein sequence ID" value="JAH56347.1"/>
    <property type="molecule type" value="Transcribed_RNA"/>
</dbReference>
<sequence>MKRCSSVIGSQNNTRCANRGGLD</sequence>